<evidence type="ECO:0000256" key="1">
    <source>
        <dbReference type="ARBA" id="ARBA00004651"/>
    </source>
</evidence>
<gene>
    <name evidence="10" type="ORF">RM574_14910</name>
</gene>
<sequence length="1113" mass="113201">MTLFVLLRLRAHRVLMGASLVVVLLATTLLATLALFAQSVGDAALRHALGGQGGAGATLVVSAEVPAGQEKAADRAVRRDAAAAFDGLPVTVRAFTQSGTYALPAGLGGRLAPGGKPDLTQFAALDASRVRVVAGSLPHGAAPSGPLPVALPQRVARQWDLGPGAEFEVTDRAGGKRLAVRVTGVYRPADTTDPYWQADPLRGRGARTVSFTTYGPLAVSAEAAASGRLAAGTSSWVAVADTRGVRTGDTGALRRASVAGAERLRTEAALGGNAQVRDGVPALLDRFATTLGVYRSTLLIVAVQLVLLAWCALVLVAQLLSAERAGHTELLRHRGASRARVAGLAGAEALAVAVPALVVAPLLAGPLARLLVARSSLADGGLRLAYGATPLVWLVSVGFAVVCGLVLTGALAAGSGAGRGRVGALPGFLRAGADLGLLVAAGLAFWQLAGQGPRESGGAGPDWLLVVAPALALLAGTVLVLRLVPLAARLAERLAARGRGLPGALVAWQFSRRPQRGAGPVLLLVLAVAMTLLTVAQSASWSRAQDDQADFRSGAGVRVLDPTSGLAGDAGTYGAVPGVRAVAPGHRASVDLPQGGGATVLALDTAHAPDDLLFRSDIAPGEGELRALRAAGDGARAGLALPAGTRKLALRVRWEDSRTGKAPEEFAPALTVTVRDAQGQPYVLSAGRLAGAGAVRTQTVDLVPEGRDVPRGRLWLSGLRVSGELPPGLDARVRLGVERVGALTGTGGGAGRAVAVPEGLRWQGTSTPVVELTPGRAVPLRPEAAAGRPLSVTTHLSAPRASWASSGTGVNLDVWAGAAEVPATVPALASDAFLTAAHAKRGQTLTVPVEGTEVRVEVVDTVAHVPTTGEEAATATDASGQDSGSPSGEEATEEGGADGDDADVALLVDLPTLNAVLAGAGATPLAPTEWWLSTAEGRSGAVAARLRERPDSDPADVLVRDEVRRTLIGDPLGAAPRTALLAAALAAAAIAAVGFTAGAMGSLRERRSEHAVLRALGISGRKLARQTFWEQVLLVAVGLGAGLALGVVLSRWLVPLTVLTARAARPVPGVLVEMPWGRALLLLVGVAALPLLAVALLSTRRTRIADALRRLED</sequence>
<feature type="transmembrane region" description="Helical" evidence="8">
    <location>
        <begin position="521"/>
        <end position="541"/>
    </location>
</feature>
<feature type="transmembrane region" description="Helical" evidence="8">
    <location>
        <begin position="463"/>
        <end position="484"/>
    </location>
</feature>
<evidence type="ECO:0000256" key="3">
    <source>
        <dbReference type="ARBA" id="ARBA00022692"/>
    </source>
</evidence>
<feature type="transmembrane region" description="Helical" evidence="8">
    <location>
        <begin position="384"/>
        <end position="407"/>
    </location>
</feature>
<organism evidence="10 11">
    <name type="scientific">Streptomyces evansiae</name>
    <dbReference type="NCBI Taxonomy" id="3075535"/>
    <lineage>
        <taxon>Bacteria</taxon>
        <taxon>Bacillati</taxon>
        <taxon>Actinomycetota</taxon>
        <taxon>Actinomycetes</taxon>
        <taxon>Kitasatosporales</taxon>
        <taxon>Streptomycetaceae</taxon>
        <taxon>Streptomyces</taxon>
    </lineage>
</organism>
<dbReference type="InterPro" id="IPR003838">
    <property type="entry name" value="ABC3_permease_C"/>
</dbReference>
<feature type="transmembrane region" description="Helical" evidence="8">
    <location>
        <begin position="1032"/>
        <end position="1054"/>
    </location>
</feature>
<name>A0ABD5E5S9_9ACTN</name>
<feature type="transmembrane region" description="Helical" evidence="8">
    <location>
        <begin position="341"/>
        <end position="364"/>
    </location>
</feature>
<feature type="domain" description="ABC3 transporter permease C-terminal" evidence="9">
    <location>
        <begin position="983"/>
        <end position="1103"/>
    </location>
</feature>
<dbReference type="AlphaFoldDB" id="A0ABD5E5S9"/>
<feature type="region of interest" description="Disordered" evidence="7">
    <location>
        <begin position="865"/>
        <end position="900"/>
    </location>
</feature>
<comment type="similarity">
    <text evidence="6">Belongs to the ABC-4 integral membrane protein family.</text>
</comment>
<evidence type="ECO:0000256" key="8">
    <source>
        <dbReference type="SAM" id="Phobius"/>
    </source>
</evidence>
<feature type="compositionally biased region" description="Low complexity" evidence="7">
    <location>
        <begin position="867"/>
        <end position="889"/>
    </location>
</feature>
<evidence type="ECO:0000256" key="4">
    <source>
        <dbReference type="ARBA" id="ARBA00022989"/>
    </source>
</evidence>
<dbReference type="Pfam" id="PF02687">
    <property type="entry name" value="FtsX"/>
    <property type="match status" value="1"/>
</dbReference>
<keyword evidence="5 8" id="KW-0472">Membrane</keyword>
<dbReference type="PANTHER" id="PTHR30572:SF4">
    <property type="entry name" value="ABC TRANSPORTER PERMEASE YTRF"/>
    <property type="match status" value="1"/>
</dbReference>
<keyword evidence="4 8" id="KW-1133">Transmembrane helix</keyword>
<feature type="transmembrane region" description="Helical" evidence="8">
    <location>
        <begin position="298"/>
        <end position="320"/>
    </location>
</feature>
<dbReference type="EMBL" id="JAVRER010000020">
    <property type="protein sequence ID" value="MDT0416779.1"/>
    <property type="molecule type" value="Genomic_DNA"/>
</dbReference>
<keyword evidence="3 8" id="KW-0812">Transmembrane</keyword>
<proteinExistence type="inferred from homology"/>
<feature type="transmembrane region" description="Helical" evidence="8">
    <location>
        <begin position="1074"/>
        <end position="1097"/>
    </location>
</feature>
<dbReference type="PANTHER" id="PTHR30572">
    <property type="entry name" value="MEMBRANE COMPONENT OF TRANSPORTER-RELATED"/>
    <property type="match status" value="1"/>
</dbReference>
<accession>A0ABD5E5S9</accession>
<feature type="transmembrane region" description="Helical" evidence="8">
    <location>
        <begin position="979"/>
        <end position="1000"/>
    </location>
</feature>
<keyword evidence="2" id="KW-1003">Cell membrane</keyword>
<evidence type="ECO:0000313" key="10">
    <source>
        <dbReference type="EMBL" id="MDT0416779.1"/>
    </source>
</evidence>
<comment type="subcellular location">
    <subcellularLocation>
        <location evidence="1">Cell membrane</location>
        <topology evidence="1">Multi-pass membrane protein</topology>
    </subcellularLocation>
</comment>
<evidence type="ECO:0000313" key="11">
    <source>
        <dbReference type="Proteomes" id="UP001183607"/>
    </source>
</evidence>
<feature type="compositionally biased region" description="Acidic residues" evidence="7">
    <location>
        <begin position="890"/>
        <end position="900"/>
    </location>
</feature>
<evidence type="ECO:0000256" key="5">
    <source>
        <dbReference type="ARBA" id="ARBA00023136"/>
    </source>
</evidence>
<protein>
    <submittedName>
        <fullName evidence="10">FtsX-like permease family protein</fullName>
    </submittedName>
</protein>
<evidence type="ECO:0000256" key="2">
    <source>
        <dbReference type="ARBA" id="ARBA00022475"/>
    </source>
</evidence>
<feature type="transmembrane region" description="Helical" evidence="8">
    <location>
        <begin position="428"/>
        <end position="448"/>
    </location>
</feature>
<dbReference type="RefSeq" id="WP_311677121.1">
    <property type="nucleotide sequence ID" value="NZ_JAVRER010000020.1"/>
</dbReference>
<dbReference type="InterPro" id="IPR050250">
    <property type="entry name" value="Macrolide_Exporter_MacB"/>
</dbReference>
<dbReference type="GO" id="GO:0005886">
    <property type="term" value="C:plasma membrane"/>
    <property type="evidence" value="ECO:0007669"/>
    <property type="project" value="UniProtKB-SubCell"/>
</dbReference>
<comment type="caution">
    <text evidence="10">The sequence shown here is derived from an EMBL/GenBank/DDBJ whole genome shotgun (WGS) entry which is preliminary data.</text>
</comment>
<evidence type="ECO:0000256" key="6">
    <source>
        <dbReference type="ARBA" id="ARBA00038076"/>
    </source>
</evidence>
<evidence type="ECO:0000256" key="7">
    <source>
        <dbReference type="SAM" id="MobiDB-lite"/>
    </source>
</evidence>
<dbReference type="Proteomes" id="UP001183607">
    <property type="component" value="Unassembled WGS sequence"/>
</dbReference>
<evidence type="ECO:0000259" key="9">
    <source>
        <dbReference type="Pfam" id="PF02687"/>
    </source>
</evidence>
<reference evidence="11" key="1">
    <citation type="submission" date="2023-07" db="EMBL/GenBank/DDBJ databases">
        <title>30 novel species of actinomycetes from the DSMZ collection.</title>
        <authorList>
            <person name="Nouioui I."/>
        </authorList>
    </citation>
    <scope>NUCLEOTIDE SEQUENCE [LARGE SCALE GENOMIC DNA]</scope>
    <source>
        <strain evidence="11">DSM 41982</strain>
    </source>
</reference>